<keyword evidence="1" id="KW-0812">Transmembrane</keyword>
<feature type="transmembrane region" description="Helical" evidence="1">
    <location>
        <begin position="37"/>
        <end position="55"/>
    </location>
</feature>
<keyword evidence="1" id="KW-0472">Membrane</keyword>
<dbReference type="InterPro" id="IPR010331">
    <property type="entry name" value="ExoD"/>
</dbReference>
<organism evidence="2 3">
    <name type="scientific">Roseiconus lacunae</name>
    <dbReference type="NCBI Taxonomy" id="2605694"/>
    <lineage>
        <taxon>Bacteria</taxon>
        <taxon>Pseudomonadati</taxon>
        <taxon>Planctomycetota</taxon>
        <taxon>Planctomycetia</taxon>
        <taxon>Pirellulales</taxon>
        <taxon>Pirellulaceae</taxon>
        <taxon>Roseiconus</taxon>
    </lineage>
</organism>
<evidence type="ECO:0000313" key="2">
    <source>
        <dbReference type="EMBL" id="MDM4016519.1"/>
    </source>
</evidence>
<comment type="caution">
    <text evidence="2">The sequence shown here is derived from an EMBL/GenBank/DDBJ whole genome shotgun (WGS) entry which is preliminary data.</text>
</comment>
<dbReference type="PANTHER" id="PTHR41795">
    <property type="entry name" value="EXOPOLYSACCHARIDE SYNTHESIS PROTEIN"/>
    <property type="match status" value="1"/>
</dbReference>
<evidence type="ECO:0000313" key="3">
    <source>
        <dbReference type="Proteomes" id="UP001239462"/>
    </source>
</evidence>
<feature type="transmembrane region" description="Helical" evidence="1">
    <location>
        <begin position="177"/>
        <end position="197"/>
    </location>
</feature>
<dbReference type="RefSeq" id="WP_230778878.1">
    <property type="nucleotide sequence ID" value="NZ_JAJMQV010000181.1"/>
</dbReference>
<feature type="transmembrane region" description="Helical" evidence="1">
    <location>
        <begin position="61"/>
        <end position="81"/>
    </location>
</feature>
<accession>A0ABT7PJP4</accession>
<dbReference type="PIRSF" id="PIRSF033239">
    <property type="entry name" value="ExoD"/>
    <property type="match status" value="1"/>
</dbReference>
<sequence>MSADGAQHQPVRNLLDKLKESTKDRDSLTFGAVMDAVGRNSFASLMLVIGLIMMVPGPADIPGVPTLLGGIVILLAVQMLMNRDHVWIPGWVERRELKSETIKKMIAWLRKPAQWIDSIARPRLSWLINRGSISVLDLAAIAIALSTPFLEFIPMSANVAGVAIAAFGLAILARDGLIAAVSVVTTIGLFSLVIYQLI</sequence>
<evidence type="ECO:0000256" key="1">
    <source>
        <dbReference type="SAM" id="Phobius"/>
    </source>
</evidence>
<reference evidence="2 3" key="1">
    <citation type="submission" date="2023-06" db="EMBL/GenBank/DDBJ databases">
        <title>Roseiconus lacunae JC819 isolated from Gulf of Mannar region, Tamil Nadu.</title>
        <authorList>
            <person name="Pk S."/>
            <person name="Ch S."/>
            <person name="Ch V.R."/>
        </authorList>
    </citation>
    <scope>NUCLEOTIDE SEQUENCE [LARGE SCALE GENOMIC DNA]</scope>
    <source>
        <strain evidence="2 3">JC819</strain>
    </source>
</reference>
<dbReference type="Proteomes" id="UP001239462">
    <property type="component" value="Unassembled WGS sequence"/>
</dbReference>
<keyword evidence="3" id="KW-1185">Reference proteome</keyword>
<dbReference type="EMBL" id="JASZZN010000009">
    <property type="protein sequence ID" value="MDM4016519.1"/>
    <property type="molecule type" value="Genomic_DNA"/>
</dbReference>
<proteinExistence type="predicted"/>
<dbReference type="Pfam" id="PF06055">
    <property type="entry name" value="ExoD"/>
    <property type="match status" value="1"/>
</dbReference>
<gene>
    <name evidence="2" type="ORF">QTN89_13830</name>
</gene>
<protein>
    <submittedName>
        <fullName evidence="2">Exopolysaccharide biosynthesis protein</fullName>
    </submittedName>
</protein>
<feature type="transmembrane region" description="Helical" evidence="1">
    <location>
        <begin position="152"/>
        <end position="172"/>
    </location>
</feature>
<keyword evidence="1" id="KW-1133">Transmembrane helix</keyword>
<name>A0ABT7PJP4_9BACT</name>
<dbReference type="PANTHER" id="PTHR41795:SF1">
    <property type="entry name" value="EXOPOLYSACCHARIDE SYNTHESIS PROTEIN"/>
    <property type="match status" value="1"/>
</dbReference>